<evidence type="ECO:0000313" key="2">
    <source>
        <dbReference type="Proteomes" id="UP000187203"/>
    </source>
</evidence>
<protein>
    <submittedName>
        <fullName evidence="1">Uncharacterized protein</fullName>
    </submittedName>
</protein>
<organism evidence="1 2">
    <name type="scientific">Corchorus olitorius</name>
    <dbReference type="NCBI Taxonomy" id="93759"/>
    <lineage>
        <taxon>Eukaryota</taxon>
        <taxon>Viridiplantae</taxon>
        <taxon>Streptophyta</taxon>
        <taxon>Embryophyta</taxon>
        <taxon>Tracheophyta</taxon>
        <taxon>Spermatophyta</taxon>
        <taxon>Magnoliopsida</taxon>
        <taxon>eudicotyledons</taxon>
        <taxon>Gunneridae</taxon>
        <taxon>Pentapetalae</taxon>
        <taxon>rosids</taxon>
        <taxon>malvids</taxon>
        <taxon>Malvales</taxon>
        <taxon>Malvaceae</taxon>
        <taxon>Grewioideae</taxon>
        <taxon>Apeibeae</taxon>
        <taxon>Corchorus</taxon>
    </lineage>
</organism>
<accession>A0A1R3HLR7</accession>
<dbReference type="Proteomes" id="UP000187203">
    <property type="component" value="Unassembled WGS sequence"/>
</dbReference>
<keyword evidence="2" id="KW-1185">Reference proteome</keyword>
<dbReference type="EMBL" id="AWUE01019845">
    <property type="protein sequence ID" value="OMO71248.1"/>
    <property type="molecule type" value="Genomic_DNA"/>
</dbReference>
<dbReference type="AlphaFoldDB" id="A0A1R3HLR7"/>
<reference evidence="2" key="1">
    <citation type="submission" date="2013-09" db="EMBL/GenBank/DDBJ databases">
        <title>Corchorus olitorius genome sequencing.</title>
        <authorList>
            <person name="Alam M."/>
            <person name="Haque M.S."/>
            <person name="Islam M.S."/>
            <person name="Emdad E.M."/>
            <person name="Islam M.M."/>
            <person name="Ahmed B."/>
            <person name="Halim A."/>
            <person name="Hossen Q.M.M."/>
            <person name="Hossain M.Z."/>
            <person name="Ahmed R."/>
            <person name="Khan M.M."/>
            <person name="Islam R."/>
            <person name="Rashid M.M."/>
            <person name="Khan S.A."/>
            <person name="Rahman M.S."/>
            <person name="Alam M."/>
            <person name="Yahiya A.S."/>
            <person name="Khan M.S."/>
            <person name="Azam M.S."/>
            <person name="Haque T."/>
            <person name="Lashkar M.Z.H."/>
            <person name="Akhand A.I."/>
            <person name="Morshed G."/>
            <person name="Roy S."/>
            <person name="Uddin K.S."/>
            <person name="Rabeya T."/>
            <person name="Hossain A.S."/>
            <person name="Chowdhury A."/>
            <person name="Snigdha A.R."/>
            <person name="Mortoza M.S."/>
            <person name="Matin S.A."/>
            <person name="Hoque S.M.E."/>
            <person name="Islam M.K."/>
            <person name="Roy D.K."/>
            <person name="Haider R."/>
            <person name="Moosa M.M."/>
            <person name="Elias S.M."/>
            <person name="Hasan A.M."/>
            <person name="Jahan S."/>
            <person name="Shafiuddin M."/>
            <person name="Mahmood N."/>
            <person name="Shommy N.S."/>
        </authorList>
    </citation>
    <scope>NUCLEOTIDE SEQUENCE [LARGE SCALE GENOMIC DNA]</scope>
    <source>
        <strain evidence="2">cv. O-4</strain>
    </source>
</reference>
<comment type="caution">
    <text evidence="1">The sequence shown here is derived from an EMBL/GenBank/DDBJ whole genome shotgun (WGS) entry which is preliminary data.</text>
</comment>
<sequence length="60" mass="6541">MTLQEVFSLPGLAGLAGLEILAFLSNRFALTNRSKKLDAQNSSRFLFLSGLEFESCSKGD</sequence>
<name>A0A1R3HLR7_9ROSI</name>
<evidence type="ECO:0000313" key="1">
    <source>
        <dbReference type="EMBL" id="OMO71248.1"/>
    </source>
</evidence>
<proteinExistence type="predicted"/>
<gene>
    <name evidence="1" type="ORF">COLO4_28329</name>
</gene>